<name>A0A375YNP8_MYCPF</name>
<dbReference type="STRING" id="39692.BST38_16860"/>
<dbReference type="Proteomes" id="UP000252008">
    <property type="component" value="Unassembled WGS sequence"/>
</dbReference>
<feature type="domain" description="SsuA/THI5-like" evidence="2">
    <location>
        <begin position="47"/>
        <end position="258"/>
    </location>
</feature>
<evidence type="ECO:0000313" key="3">
    <source>
        <dbReference type="EMBL" id="SRX82669.1"/>
    </source>
</evidence>
<keyword evidence="4" id="KW-1185">Reference proteome</keyword>
<gene>
    <name evidence="3" type="ORF">MPP7335_04434</name>
</gene>
<evidence type="ECO:0000313" key="4">
    <source>
        <dbReference type="Proteomes" id="UP000252008"/>
    </source>
</evidence>
<dbReference type="PANTHER" id="PTHR31528">
    <property type="entry name" value="4-AMINO-5-HYDROXYMETHYL-2-METHYLPYRIMIDINE PHOSPHATE SYNTHASE THI11-RELATED"/>
    <property type="match status" value="1"/>
</dbReference>
<evidence type="ECO:0000259" key="2">
    <source>
        <dbReference type="Pfam" id="PF09084"/>
    </source>
</evidence>
<protein>
    <submittedName>
        <fullName evidence="3">ABC transporter periplasmic protein [Rhodopseudomonas palustris CGA009]</fullName>
    </submittedName>
</protein>
<dbReference type="Pfam" id="PF09084">
    <property type="entry name" value="NMT1"/>
    <property type="match status" value="1"/>
</dbReference>
<keyword evidence="1" id="KW-0732">Signal</keyword>
<sequence length="339" mass="36683">MSTTRRLFGAALAAVTALSLASCSSQSSDDEGSKVRINQAFQSLLYLPLYVAIDKGFFEEQGVDVALTTGGGGQNSWSSVLGGTDDFSIHDPVFGPISHENDGPGLAVASIQNAPAVWVVGNEDVSLQNDVRGFEGSTVVTMPEPDSTWAFFNYLMRENSLDPNAVTITEASVGNELGPFLSGRADYALATEPQVSQVEAQGKHAVFSFSDIEGWYPFAFSSLMTTERYVSENPEATQAVVNAFQQASTFIYTNTDEAIAVAQNYFPDLEGEVVATAVRRELDARAYPENVEITEQAWENNMRIAEFVGSIKEYPSEATSFETNVDNTFAEKAAAEYAK</sequence>
<dbReference type="InterPro" id="IPR027939">
    <property type="entry name" value="NMT1/THI5"/>
</dbReference>
<dbReference type="GO" id="GO:0009228">
    <property type="term" value="P:thiamine biosynthetic process"/>
    <property type="evidence" value="ECO:0007669"/>
    <property type="project" value="InterPro"/>
</dbReference>
<organism evidence="3 4">
    <name type="scientific">Mycolicibacterium parafortuitum</name>
    <name type="common">Mycobacterium parafortuitum</name>
    <dbReference type="NCBI Taxonomy" id="39692"/>
    <lineage>
        <taxon>Bacteria</taxon>
        <taxon>Bacillati</taxon>
        <taxon>Actinomycetota</taxon>
        <taxon>Actinomycetes</taxon>
        <taxon>Mycobacteriales</taxon>
        <taxon>Mycobacteriaceae</taxon>
        <taxon>Mycolicibacterium</taxon>
    </lineage>
</organism>
<dbReference type="PANTHER" id="PTHR31528:SF3">
    <property type="entry name" value="THIAMINE BIOSYNTHESIS PROTEIN HI_0357-RELATED"/>
    <property type="match status" value="1"/>
</dbReference>
<dbReference type="RefSeq" id="WP_083144489.1">
    <property type="nucleotide sequence ID" value="NZ_MVID01000015.1"/>
</dbReference>
<dbReference type="EMBL" id="UEGS01000001">
    <property type="protein sequence ID" value="SRX82669.1"/>
    <property type="molecule type" value="Genomic_DNA"/>
</dbReference>
<dbReference type="AlphaFoldDB" id="A0A375YNP8"/>
<dbReference type="Gene3D" id="3.40.190.10">
    <property type="entry name" value="Periplasmic binding protein-like II"/>
    <property type="match status" value="2"/>
</dbReference>
<evidence type="ECO:0000256" key="1">
    <source>
        <dbReference type="SAM" id="SignalP"/>
    </source>
</evidence>
<reference evidence="3 4" key="1">
    <citation type="submission" date="2018-05" db="EMBL/GenBank/DDBJ databases">
        <authorList>
            <consortium name="IHU Genomes"/>
        </authorList>
    </citation>
    <scope>NUCLEOTIDE SEQUENCE [LARGE SCALE GENOMIC DNA]</scope>
    <source>
        <strain evidence="3 4">P7335</strain>
    </source>
</reference>
<feature type="signal peptide" evidence="1">
    <location>
        <begin position="1"/>
        <end position="27"/>
    </location>
</feature>
<proteinExistence type="predicted"/>
<feature type="chain" id="PRO_5016631342" evidence="1">
    <location>
        <begin position="28"/>
        <end position="339"/>
    </location>
</feature>
<dbReference type="SUPFAM" id="SSF53850">
    <property type="entry name" value="Periplasmic binding protein-like II"/>
    <property type="match status" value="1"/>
</dbReference>
<dbReference type="InterPro" id="IPR015168">
    <property type="entry name" value="SsuA/THI5"/>
</dbReference>
<accession>A0A375YNP8</accession>
<dbReference type="PROSITE" id="PS51257">
    <property type="entry name" value="PROKAR_LIPOPROTEIN"/>
    <property type="match status" value="1"/>
</dbReference>